<dbReference type="PANTHER" id="PTHR24394">
    <property type="entry name" value="ZINC FINGER PROTEIN"/>
    <property type="match status" value="1"/>
</dbReference>
<organism evidence="9">
    <name type="scientific">Zeugodacus cucurbitae</name>
    <name type="common">Melon fruit fly</name>
    <name type="synonym">Bactrocera cucurbitae</name>
    <dbReference type="NCBI Taxonomy" id="28588"/>
    <lineage>
        <taxon>Eukaryota</taxon>
        <taxon>Metazoa</taxon>
        <taxon>Ecdysozoa</taxon>
        <taxon>Arthropoda</taxon>
        <taxon>Hexapoda</taxon>
        <taxon>Insecta</taxon>
        <taxon>Pterygota</taxon>
        <taxon>Neoptera</taxon>
        <taxon>Endopterygota</taxon>
        <taxon>Diptera</taxon>
        <taxon>Brachycera</taxon>
        <taxon>Muscomorpha</taxon>
        <taxon>Tephritoidea</taxon>
        <taxon>Tephritidae</taxon>
        <taxon>Zeugodacus</taxon>
        <taxon>Zeugodacus</taxon>
    </lineage>
</organism>
<comment type="subcellular location">
    <subcellularLocation>
        <location evidence="1">Nucleus</location>
    </subcellularLocation>
</comment>
<dbReference type="SUPFAM" id="SSF57667">
    <property type="entry name" value="beta-beta-alpha zinc fingers"/>
    <property type="match status" value="1"/>
</dbReference>
<dbReference type="EMBL" id="GBXI01011541">
    <property type="protein sequence ID" value="JAD02751.1"/>
    <property type="molecule type" value="Transcribed_RNA"/>
</dbReference>
<dbReference type="GO" id="GO:0005634">
    <property type="term" value="C:nucleus"/>
    <property type="evidence" value="ECO:0007669"/>
    <property type="project" value="UniProtKB-SubCell"/>
</dbReference>
<evidence type="ECO:0000259" key="8">
    <source>
        <dbReference type="PROSITE" id="PS50157"/>
    </source>
</evidence>
<dbReference type="Gene3D" id="3.30.160.60">
    <property type="entry name" value="Classic Zinc Finger"/>
    <property type="match status" value="1"/>
</dbReference>
<dbReference type="OrthoDB" id="7950901at2759"/>
<evidence type="ECO:0000256" key="5">
    <source>
        <dbReference type="ARBA" id="ARBA00022833"/>
    </source>
</evidence>
<evidence type="ECO:0000256" key="2">
    <source>
        <dbReference type="ARBA" id="ARBA00022723"/>
    </source>
</evidence>
<dbReference type="PROSITE" id="PS00028">
    <property type="entry name" value="ZINC_FINGER_C2H2_1"/>
    <property type="match status" value="2"/>
</dbReference>
<evidence type="ECO:0000256" key="3">
    <source>
        <dbReference type="ARBA" id="ARBA00022737"/>
    </source>
</evidence>
<accession>A0A0A1WVW9</accession>
<feature type="domain" description="C2H2-type" evidence="8">
    <location>
        <begin position="204"/>
        <end position="231"/>
    </location>
</feature>
<name>A0A0A1WVW9_ZEUCU</name>
<keyword evidence="4 7" id="KW-0863">Zinc-finger</keyword>
<proteinExistence type="predicted"/>
<keyword evidence="5" id="KW-0862">Zinc</keyword>
<dbReference type="PROSITE" id="PS50157">
    <property type="entry name" value="ZINC_FINGER_C2H2_2"/>
    <property type="match status" value="2"/>
</dbReference>
<evidence type="ECO:0000256" key="4">
    <source>
        <dbReference type="ARBA" id="ARBA00022771"/>
    </source>
</evidence>
<dbReference type="PANTHER" id="PTHR24394:SF29">
    <property type="entry name" value="MYONEURIN"/>
    <property type="match status" value="1"/>
</dbReference>
<dbReference type="GeneID" id="105213908"/>
<evidence type="ECO:0000313" key="9">
    <source>
        <dbReference type="EMBL" id="JAD02751.1"/>
    </source>
</evidence>
<reference evidence="9" key="2">
    <citation type="journal article" date="2015" name="Gigascience">
        <title>Reconstructing a comprehensive transcriptome assembly of a white-pupal translocated strain of the pest fruit fly Bactrocera cucurbitae.</title>
        <authorList>
            <person name="Sim S.B."/>
            <person name="Calla B."/>
            <person name="Hall B."/>
            <person name="DeRego T."/>
            <person name="Geib S.M."/>
        </authorList>
    </citation>
    <scope>NUCLEOTIDE SEQUENCE</scope>
</reference>
<keyword evidence="3" id="KW-0677">Repeat</keyword>
<gene>
    <name evidence="9" type="primary">wdn_0</name>
    <name evidence="9" type="ORF">g.56882</name>
</gene>
<evidence type="ECO:0000256" key="6">
    <source>
        <dbReference type="ARBA" id="ARBA00023242"/>
    </source>
</evidence>
<feature type="domain" description="C2H2-type" evidence="8">
    <location>
        <begin position="232"/>
        <end position="255"/>
    </location>
</feature>
<dbReference type="Pfam" id="PF00096">
    <property type="entry name" value="zf-C2H2"/>
    <property type="match status" value="2"/>
</dbReference>
<protein>
    <submittedName>
        <fullName evidence="9">Serendipity locus protein H-1</fullName>
    </submittedName>
</protein>
<evidence type="ECO:0000256" key="1">
    <source>
        <dbReference type="ARBA" id="ARBA00004123"/>
    </source>
</evidence>
<evidence type="ECO:0000256" key="7">
    <source>
        <dbReference type="PROSITE-ProRule" id="PRU00042"/>
    </source>
</evidence>
<dbReference type="SMART" id="SM00355">
    <property type="entry name" value="ZnF_C2H2"/>
    <property type="match status" value="2"/>
</dbReference>
<dbReference type="InterPro" id="IPR036236">
    <property type="entry name" value="Znf_C2H2_sf"/>
</dbReference>
<keyword evidence="2" id="KW-0479">Metal-binding</keyword>
<dbReference type="GO" id="GO:0008270">
    <property type="term" value="F:zinc ion binding"/>
    <property type="evidence" value="ECO:0007669"/>
    <property type="project" value="UniProtKB-KW"/>
</dbReference>
<dbReference type="AlphaFoldDB" id="A0A0A1WVW9"/>
<keyword evidence="6" id="KW-0539">Nucleus</keyword>
<reference evidence="9" key="1">
    <citation type="submission" date="2014-11" db="EMBL/GenBank/DDBJ databases">
        <authorList>
            <person name="Geib S."/>
        </authorList>
    </citation>
    <scope>NUCLEOTIDE SEQUENCE</scope>
</reference>
<dbReference type="GO" id="GO:0000981">
    <property type="term" value="F:DNA-binding transcription factor activity, RNA polymerase II-specific"/>
    <property type="evidence" value="ECO:0007669"/>
    <property type="project" value="TreeGrafter"/>
</dbReference>
<sequence>MRILRSQYLKLKAEQSPDNSTTTKTTTLTALHDERQIRQTRMTSKAIRDVNSIQTVTKAAHTTVERDSIITTSNTTSAIYRRNSSLACNDTSKCTAEILQNALYAAKHNLGVNCADNSPGQLTLQKRRQTLACVNDDFLKEQILNALKIKLINTPTDQYTRINVVVRFYEEGTMWYTRFYRSYQDVLWVQIPRVGQTFKTKWHFKCEVCQKKLCSFSTLKSHLNIHMGFFPYRCEYCPKQYPARGSFTRHVKQKH</sequence>
<dbReference type="InterPro" id="IPR013087">
    <property type="entry name" value="Znf_C2H2_type"/>
</dbReference>